<dbReference type="Proteomes" id="UP001073227">
    <property type="component" value="Unassembled WGS sequence"/>
</dbReference>
<proteinExistence type="predicted"/>
<keyword evidence="2" id="KW-1185">Reference proteome</keyword>
<accession>A0ABT3ZFW2</accession>
<dbReference type="RefSeq" id="WP_267656419.1">
    <property type="nucleotide sequence ID" value="NZ_JAOVZR010000003.1"/>
</dbReference>
<comment type="caution">
    <text evidence="1">The sequence shown here is derived from an EMBL/GenBank/DDBJ whole genome shotgun (WGS) entry which is preliminary data.</text>
</comment>
<sequence length="93" mass="10724">MTFDRLHPIKDHDQYMTAKFRSGRYEAVAMPATLEMGPLWAQNRSKIEGKDLVVDRTPYMVDDRKEFVKARLGYWDKWAADGRTGLMGIGDAE</sequence>
<protein>
    <submittedName>
        <fullName evidence="1">Uncharacterized protein</fullName>
    </submittedName>
</protein>
<organism evidence="1 2">
    <name type="scientific">Hoeflea algicola</name>
    <dbReference type="NCBI Taxonomy" id="2983763"/>
    <lineage>
        <taxon>Bacteria</taxon>
        <taxon>Pseudomonadati</taxon>
        <taxon>Pseudomonadota</taxon>
        <taxon>Alphaproteobacteria</taxon>
        <taxon>Hyphomicrobiales</taxon>
        <taxon>Rhizobiaceae</taxon>
        <taxon>Hoeflea</taxon>
    </lineage>
</organism>
<gene>
    <name evidence="1" type="ORF">OEG84_24110</name>
</gene>
<name>A0ABT3ZFW2_9HYPH</name>
<dbReference type="EMBL" id="JAOVZR010000003">
    <property type="protein sequence ID" value="MCY0150700.1"/>
    <property type="molecule type" value="Genomic_DNA"/>
</dbReference>
<reference evidence="1" key="1">
    <citation type="submission" date="2022-10" db="EMBL/GenBank/DDBJ databases">
        <title>Hoeflea sp. G2-23, isolated from marine algae.</title>
        <authorList>
            <person name="Kristyanto S."/>
            <person name="Kim J.M."/>
            <person name="Jeon C.O."/>
        </authorList>
    </citation>
    <scope>NUCLEOTIDE SEQUENCE</scope>
    <source>
        <strain evidence="1">G2-23</strain>
    </source>
</reference>
<evidence type="ECO:0000313" key="1">
    <source>
        <dbReference type="EMBL" id="MCY0150700.1"/>
    </source>
</evidence>
<evidence type="ECO:0000313" key="2">
    <source>
        <dbReference type="Proteomes" id="UP001073227"/>
    </source>
</evidence>